<dbReference type="GO" id="GO:0004659">
    <property type="term" value="F:prenyltransferase activity"/>
    <property type="evidence" value="ECO:0007669"/>
    <property type="project" value="InterPro"/>
</dbReference>
<dbReference type="SUPFAM" id="SSF48576">
    <property type="entry name" value="Terpenoid synthases"/>
    <property type="match status" value="1"/>
</dbReference>
<dbReference type="Pfam" id="PF00348">
    <property type="entry name" value="polyprenyl_synt"/>
    <property type="match status" value="1"/>
</dbReference>
<proteinExistence type="inferred from homology"/>
<dbReference type="Proteomes" id="UP001386955">
    <property type="component" value="Unassembled WGS sequence"/>
</dbReference>
<protein>
    <submittedName>
        <fullName evidence="6">Uncharacterized protein</fullName>
    </submittedName>
</protein>
<comment type="similarity">
    <text evidence="2 5">Belongs to the FPP/GGPP synthase family.</text>
</comment>
<dbReference type="InterPro" id="IPR000092">
    <property type="entry name" value="Polyprenyl_synt"/>
</dbReference>
<sequence length="280" mass="29560">MAASASASASATGLFNTKLKVGLSRISSQDRSPLGVKVKAAQWASLQAEIEAHLRKSIPVKEPVDVFEPMKEVALGAPVSSVPAICLAACEVVGGERRKAMAAASALLLNLANAHAHEQVVLADAVPAPGPGYGRNIQLLTGDAIVPFGFELLAKDEASSERVLRVIIEISHAVGSGGLLGAQHMKKTLDLDLESARRVVEKKEGALHACGAACGAILGGGTEDDIQRLRLFGFHVGIIRGMLQRGFNHQQVHADTEVALHQLQFFNPSHLLLISTFIHS</sequence>
<comment type="cofactor">
    <cofactor evidence="1">
        <name>Mg(2+)</name>
        <dbReference type="ChEBI" id="CHEBI:18420"/>
    </cofactor>
</comment>
<evidence type="ECO:0000256" key="5">
    <source>
        <dbReference type="RuleBase" id="RU004466"/>
    </source>
</evidence>
<keyword evidence="5" id="KW-0808">Transferase</keyword>
<keyword evidence="3" id="KW-0479">Metal-binding</keyword>
<keyword evidence="7" id="KW-1185">Reference proteome</keyword>
<accession>A0AAN9X868</accession>
<dbReference type="Gene3D" id="1.10.600.10">
    <property type="entry name" value="Farnesyl Diphosphate Synthase"/>
    <property type="match status" value="1"/>
</dbReference>
<dbReference type="InterPro" id="IPR008949">
    <property type="entry name" value="Isoprenoid_synthase_dom_sf"/>
</dbReference>
<comment type="caution">
    <text evidence="6">The sequence shown here is derived from an EMBL/GenBank/DDBJ whole genome shotgun (WGS) entry which is preliminary data.</text>
</comment>
<reference evidence="6 7" key="1">
    <citation type="submission" date="2024-01" db="EMBL/GenBank/DDBJ databases">
        <title>The genomes of 5 underutilized Papilionoideae crops provide insights into root nodulation and disease resistanc.</title>
        <authorList>
            <person name="Jiang F."/>
        </authorList>
    </citation>
    <scope>NUCLEOTIDE SEQUENCE [LARGE SCALE GENOMIC DNA]</scope>
    <source>
        <strain evidence="6">DUOXIRENSHENG_FW03</strain>
        <tissue evidence="6">Leaves</tissue>
    </source>
</reference>
<dbReference type="GO" id="GO:0046872">
    <property type="term" value="F:metal ion binding"/>
    <property type="evidence" value="ECO:0007669"/>
    <property type="project" value="UniProtKB-KW"/>
</dbReference>
<organism evidence="6 7">
    <name type="scientific">Psophocarpus tetragonolobus</name>
    <name type="common">Winged bean</name>
    <name type="synonym">Dolichos tetragonolobus</name>
    <dbReference type="NCBI Taxonomy" id="3891"/>
    <lineage>
        <taxon>Eukaryota</taxon>
        <taxon>Viridiplantae</taxon>
        <taxon>Streptophyta</taxon>
        <taxon>Embryophyta</taxon>
        <taxon>Tracheophyta</taxon>
        <taxon>Spermatophyta</taxon>
        <taxon>Magnoliopsida</taxon>
        <taxon>eudicotyledons</taxon>
        <taxon>Gunneridae</taxon>
        <taxon>Pentapetalae</taxon>
        <taxon>rosids</taxon>
        <taxon>fabids</taxon>
        <taxon>Fabales</taxon>
        <taxon>Fabaceae</taxon>
        <taxon>Papilionoideae</taxon>
        <taxon>50 kb inversion clade</taxon>
        <taxon>NPAAA clade</taxon>
        <taxon>indigoferoid/millettioid clade</taxon>
        <taxon>Phaseoleae</taxon>
        <taxon>Psophocarpus</taxon>
    </lineage>
</organism>
<dbReference type="PANTHER" id="PTHR43281">
    <property type="entry name" value="FARNESYL DIPHOSPHATE SYNTHASE"/>
    <property type="match status" value="1"/>
</dbReference>
<dbReference type="EMBL" id="JAYMYS010000008">
    <property type="protein sequence ID" value="KAK7385965.1"/>
    <property type="molecule type" value="Genomic_DNA"/>
</dbReference>
<evidence type="ECO:0000313" key="7">
    <source>
        <dbReference type="Proteomes" id="UP001386955"/>
    </source>
</evidence>
<dbReference type="PANTHER" id="PTHR43281:SF6">
    <property type="entry name" value="HETERODIMERIC GERANYLGERANYL PYROPHOSPHATE SYNTHASE SMALL SUBUNIT, CHLOROPLASTIC-LIKE"/>
    <property type="match status" value="1"/>
</dbReference>
<evidence type="ECO:0000256" key="1">
    <source>
        <dbReference type="ARBA" id="ARBA00001946"/>
    </source>
</evidence>
<evidence type="ECO:0000256" key="4">
    <source>
        <dbReference type="ARBA" id="ARBA00022842"/>
    </source>
</evidence>
<name>A0AAN9X868_PSOTE</name>
<evidence type="ECO:0000256" key="2">
    <source>
        <dbReference type="ARBA" id="ARBA00006706"/>
    </source>
</evidence>
<dbReference type="GO" id="GO:0008299">
    <property type="term" value="P:isoprenoid biosynthetic process"/>
    <property type="evidence" value="ECO:0007669"/>
    <property type="project" value="InterPro"/>
</dbReference>
<keyword evidence="4" id="KW-0460">Magnesium</keyword>
<dbReference type="AlphaFoldDB" id="A0AAN9X868"/>
<gene>
    <name evidence="6" type="ORF">VNO78_31972</name>
</gene>
<evidence type="ECO:0000256" key="3">
    <source>
        <dbReference type="ARBA" id="ARBA00022723"/>
    </source>
</evidence>
<evidence type="ECO:0000313" key="6">
    <source>
        <dbReference type="EMBL" id="KAK7385965.1"/>
    </source>
</evidence>